<gene>
    <name evidence="2" type="ORF">GCK72_007060</name>
</gene>
<dbReference type="Proteomes" id="UP000483820">
    <property type="component" value="Chromosome II"/>
</dbReference>
<dbReference type="Pfam" id="PF00010">
    <property type="entry name" value="HLH"/>
    <property type="match status" value="1"/>
</dbReference>
<feature type="domain" description="BHLH" evidence="1">
    <location>
        <begin position="9"/>
        <end position="62"/>
    </location>
</feature>
<comment type="caution">
    <text evidence="2">The sequence shown here is derived from an EMBL/GenBank/DDBJ whole genome shotgun (WGS) entry which is preliminary data.</text>
</comment>
<dbReference type="CDD" id="cd00083">
    <property type="entry name" value="bHLH_SF"/>
    <property type="match status" value="1"/>
</dbReference>
<proteinExistence type="predicted"/>
<dbReference type="InterPro" id="IPR011598">
    <property type="entry name" value="bHLH_dom"/>
</dbReference>
<dbReference type="AlphaFoldDB" id="A0A6A5HMS6"/>
<dbReference type="GeneID" id="78774290"/>
<name>A0A6A5HMS6_CAERE</name>
<dbReference type="PROSITE" id="PS50888">
    <property type="entry name" value="BHLH"/>
    <property type="match status" value="1"/>
</dbReference>
<dbReference type="KEGG" id="crq:GCK72_007060"/>
<evidence type="ECO:0000259" key="1">
    <source>
        <dbReference type="PROSITE" id="PS50888"/>
    </source>
</evidence>
<dbReference type="RefSeq" id="XP_053590156.1">
    <property type="nucleotide sequence ID" value="XM_053725962.1"/>
</dbReference>
<organism evidence="2 3">
    <name type="scientific">Caenorhabditis remanei</name>
    <name type="common">Caenorhabditis vulgaris</name>
    <dbReference type="NCBI Taxonomy" id="31234"/>
    <lineage>
        <taxon>Eukaryota</taxon>
        <taxon>Metazoa</taxon>
        <taxon>Ecdysozoa</taxon>
        <taxon>Nematoda</taxon>
        <taxon>Chromadorea</taxon>
        <taxon>Rhabditida</taxon>
        <taxon>Rhabditina</taxon>
        <taxon>Rhabditomorpha</taxon>
        <taxon>Rhabditoidea</taxon>
        <taxon>Rhabditidae</taxon>
        <taxon>Peloderinae</taxon>
        <taxon>Caenorhabditis</taxon>
    </lineage>
</organism>
<evidence type="ECO:0000313" key="2">
    <source>
        <dbReference type="EMBL" id="KAF1767102.1"/>
    </source>
</evidence>
<dbReference type="EMBL" id="WUAV01000002">
    <property type="protein sequence ID" value="KAF1767102.1"/>
    <property type="molecule type" value="Genomic_DNA"/>
</dbReference>
<dbReference type="CTD" id="78774290"/>
<reference evidence="2 3" key="1">
    <citation type="submission" date="2019-12" db="EMBL/GenBank/DDBJ databases">
        <title>Chromosome-level assembly of the Caenorhabditis remanei genome.</title>
        <authorList>
            <person name="Teterina A.A."/>
            <person name="Willis J.H."/>
            <person name="Phillips P.C."/>
        </authorList>
    </citation>
    <scope>NUCLEOTIDE SEQUENCE [LARGE SCALE GENOMIC DNA]</scope>
    <source>
        <strain evidence="2 3">PX506</strain>
        <tissue evidence="2">Whole organism</tissue>
    </source>
</reference>
<dbReference type="SUPFAM" id="SSF47459">
    <property type="entry name" value="HLH, helix-loop-helix DNA-binding domain"/>
    <property type="match status" value="1"/>
</dbReference>
<dbReference type="GO" id="GO:0046983">
    <property type="term" value="F:protein dimerization activity"/>
    <property type="evidence" value="ECO:0007669"/>
    <property type="project" value="InterPro"/>
</dbReference>
<dbReference type="InterPro" id="IPR036638">
    <property type="entry name" value="HLH_DNA-bd_sf"/>
</dbReference>
<sequence length="101" mass="12191">MDLTEEERLRRRRRSEIQRNYVERLSGGIMALKMSIPYLRDIEKPIPQYKVIRLAIKYIRYLNSMLNSDEHVPDNFNDVVMDELYQHKCREICVCSRGRTN</sequence>
<dbReference type="SMART" id="SM00353">
    <property type="entry name" value="HLH"/>
    <property type="match status" value="1"/>
</dbReference>
<dbReference type="Gene3D" id="4.10.280.10">
    <property type="entry name" value="Helix-loop-helix DNA-binding domain"/>
    <property type="match status" value="1"/>
</dbReference>
<accession>A0A6A5HMS6</accession>
<evidence type="ECO:0000313" key="3">
    <source>
        <dbReference type="Proteomes" id="UP000483820"/>
    </source>
</evidence>
<protein>
    <recommendedName>
        <fullName evidence="1">BHLH domain-containing protein</fullName>
    </recommendedName>
</protein>